<protein>
    <submittedName>
        <fullName evidence="1">Uncharacterized protein</fullName>
    </submittedName>
</protein>
<gene>
    <name evidence="1" type="ORF">D5086_028290</name>
</gene>
<evidence type="ECO:0000313" key="1">
    <source>
        <dbReference type="EMBL" id="KAL3571041.1"/>
    </source>
</evidence>
<proteinExistence type="predicted"/>
<keyword evidence="2" id="KW-1185">Reference proteome</keyword>
<accession>A0ACC4AYK7</accession>
<dbReference type="Proteomes" id="UP000309997">
    <property type="component" value="Unassembled WGS sequence"/>
</dbReference>
<name>A0ACC4AYK7_POPAL</name>
<reference evidence="1 2" key="1">
    <citation type="journal article" date="2024" name="Plant Biotechnol. J.">
        <title>Genome and CRISPR/Cas9 system of a widespread forest tree (Populus alba) in the world.</title>
        <authorList>
            <person name="Liu Y.J."/>
            <person name="Jiang P.F."/>
            <person name="Han X.M."/>
            <person name="Li X.Y."/>
            <person name="Wang H.M."/>
            <person name="Wang Y.J."/>
            <person name="Wang X.X."/>
            <person name="Zeng Q.Y."/>
        </authorList>
    </citation>
    <scope>NUCLEOTIDE SEQUENCE [LARGE SCALE GENOMIC DNA]</scope>
    <source>
        <strain evidence="2">cv. PAL-ZL1</strain>
    </source>
</reference>
<evidence type="ECO:0000313" key="2">
    <source>
        <dbReference type="Proteomes" id="UP000309997"/>
    </source>
</evidence>
<sequence>MPEHSELDLPWRQDILVYESERCVGVGMSLDGIKQNPVVSVLMSNMAFHQNKVDVKISFSAYRLNDNHGVPHESQMFLDPVEDMDMLLACHEGFLQGPWLERAKQDEEQQTQFEWNARTQITMGYYDNTGGSKSSSRLREQVMEWSSKRLLWSSGSYTFQILNKEFGKWPRFPVLEGLEKIMDKASKQLAEKSEDIPGGKQRRCTEQIPVALLQIQ</sequence>
<organism evidence="1 2">
    <name type="scientific">Populus alba</name>
    <name type="common">White poplar</name>
    <dbReference type="NCBI Taxonomy" id="43335"/>
    <lineage>
        <taxon>Eukaryota</taxon>
        <taxon>Viridiplantae</taxon>
        <taxon>Streptophyta</taxon>
        <taxon>Embryophyta</taxon>
        <taxon>Tracheophyta</taxon>
        <taxon>Spermatophyta</taxon>
        <taxon>Magnoliopsida</taxon>
        <taxon>eudicotyledons</taxon>
        <taxon>Gunneridae</taxon>
        <taxon>Pentapetalae</taxon>
        <taxon>rosids</taxon>
        <taxon>fabids</taxon>
        <taxon>Malpighiales</taxon>
        <taxon>Salicaceae</taxon>
        <taxon>Saliceae</taxon>
        <taxon>Populus</taxon>
    </lineage>
</organism>
<dbReference type="EMBL" id="RCHU02000015">
    <property type="protein sequence ID" value="KAL3571041.1"/>
    <property type="molecule type" value="Genomic_DNA"/>
</dbReference>
<comment type="caution">
    <text evidence="1">The sequence shown here is derived from an EMBL/GenBank/DDBJ whole genome shotgun (WGS) entry which is preliminary data.</text>
</comment>